<protein>
    <recommendedName>
        <fullName evidence="1">PAP/OAS1 substrate-binding-related domain-containing protein</fullName>
    </recommendedName>
</protein>
<accession>A0AAD8J6L3</accession>
<dbReference type="InterPro" id="IPR011989">
    <property type="entry name" value="ARM-like"/>
</dbReference>
<reference evidence="2" key="1">
    <citation type="submission" date="2023-02" db="EMBL/GenBank/DDBJ databases">
        <title>Genome of toxic invasive species Heracleum sosnowskyi carries increased number of genes despite the absence of recent whole-genome duplications.</title>
        <authorList>
            <person name="Schelkunov M."/>
            <person name="Shtratnikova V."/>
            <person name="Makarenko M."/>
            <person name="Klepikova A."/>
            <person name="Omelchenko D."/>
            <person name="Novikova G."/>
            <person name="Obukhova E."/>
            <person name="Bogdanov V."/>
            <person name="Penin A."/>
            <person name="Logacheva M."/>
        </authorList>
    </citation>
    <scope>NUCLEOTIDE SEQUENCE</scope>
    <source>
        <strain evidence="2">Hsosn_3</strain>
        <tissue evidence="2">Leaf</tissue>
    </source>
</reference>
<dbReference type="PANTHER" id="PTHR45979:SF30">
    <property type="entry name" value="NUCLEOTIDYLTRANSFERASE"/>
    <property type="match status" value="1"/>
</dbReference>
<dbReference type="Gene3D" id="1.25.10.10">
    <property type="entry name" value="Leucine-rich Repeat Variant"/>
    <property type="match status" value="1"/>
</dbReference>
<dbReference type="EMBL" id="JAUIZM010000002">
    <property type="protein sequence ID" value="KAK1396745.1"/>
    <property type="molecule type" value="Genomic_DNA"/>
</dbReference>
<dbReference type="SUPFAM" id="SSF81631">
    <property type="entry name" value="PAP/OAS1 substrate-binding domain"/>
    <property type="match status" value="1"/>
</dbReference>
<gene>
    <name evidence="2" type="ORF">POM88_006608</name>
</gene>
<evidence type="ECO:0000259" key="1">
    <source>
        <dbReference type="Pfam" id="PF26180"/>
    </source>
</evidence>
<organism evidence="2 3">
    <name type="scientific">Heracleum sosnowskyi</name>
    <dbReference type="NCBI Taxonomy" id="360622"/>
    <lineage>
        <taxon>Eukaryota</taxon>
        <taxon>Viridiplantae</taxon>
        <taxon>Streptophyta</taxon>
        <taxon>Embryophyta</taxon>
        <taxon>Tracheophyta</taxon>
        <taxon>Spermatophyta</taxon>
        <taxon>Magnoliopsida</taxon>
        <taxon>eudicotyledons</taxon>
        <taxon>Gunneridae</taxon>
        <taxon>Pentapetalae</taxon>
        <taxon>asterids</taxon>
        <taxon>campanulids</taxon>
        <taxon>Apiales</taxon>
        <taxon>Apiaceae</taxon>
        <taxon>Apioideae</taxon>
        <taxon>apioid superclade</taxon>
        <taxon>Tordylieae</taxon>
        <taxon>Tordyliinae</taxon>
        <taxon>Heracleum</taxon>
    </lineage>
</organism>
<dbReference type="Pfam" id="PF26180">
    <property type="entry name" value="PAP-OAS1"/>
    <property type="match status" value="1"/>
</dbReference>
<dbReference type="Gene3D" id="1.10.1410.10">
    <property type="match status" value="1"/>
</dbReference>
<dbReference type="InterPro" id="IPR058921">
    <property type="entry name" value="PAP/OAS1-rel"/>
</dbReference>
<dbReference type="SUPFAM" id="SSF48371">
    <property type="entry name" value="ARM repeat"/>
    <property type="match status" value="1"/>
</dbReference>
<keyword evidence="3" id="KW-1185">Reference proteome</keyword>
<feature type="domain" description="PAP/OAS1 substrate-binding-related" evidence="1">
    <location>
        <begin position="247"/>
        <end position="315"/>
    </location>
</feature>
<reference evidence="2" key="2">
    <citation type="submission" date="2023-05" db="EMBL/GenBank/DDBJ databases">
        <authorList>
            <person name="Schelkunov M.I."/>
        </authorList>
    </citation>
    <scope>NUCLEOTIDE SEQUENCE</scope>
    <source>
        <strain evidence="2">Hsosn_3</strain>
        <tissue evidence="2">Leaf</tissue>
    </source>
</reference>
<dbReference type="PANTHER" id="PTHR45979">
    <property type="entry name" value="PAP/OAS1 SUBSTRATE-BINDING DOMAIN SUPERFAMILY"/>
    <property type="match status" value="1"/>
</dbReference>
<sequence length="458" mass="51278">MGSHEGLSQPDVFYPNGLLPDEAASVTRVLDLERWAIAEERIAELIGSIQPNKPSEDKRNAVVNYVQQLITKCFSRVQGFYHKCIESLVGVIKNHKLADVKMEATWAILNAIDGANNHQIIRLKNSVKPLWDSLDVFSNYPPIVCACLESLVRKKWVEVTCNGEVVNDAEFKKCLGRLQERQVQLADDIEGYIFLIKKLYDLWIEVQLKVYISRITFIEVISLSRDIDLTTFSKNLDLKDSSATEHCILCVFPGGQENNELPFIPKHFNVIDPLRANNNLGRSVSKGNFFRIRSAFAFGAEKLARLFDCPGENVNGSSDVTNPLNNKKIQSAGREVKLQKSSHSSNGILPQKGNHVFKTNSRTNNNTSGLQSQKTSANLTYSVASNQSNHIPPEYNKPNAHIDNGRNNKVEHMGNKVNSRMLSDKKKASISVTAQFVALGKSHKGKLHELQDRKLLEG</sequence>
<evidence type="ECO:0000313" key="3">
    <source>
        <dbReference type="Proteomes" id="UP001237642"/>
    </source>
</evidence>
<comment type="caution">
    <text evidence="2">The sequence shown here is derived from an EMBL/GenBank/DDBJ whole genome shotgun (WGS) entry which is preliminary data.</text>
</comment>
<name>A0AAD8J6L3_9APIA</name>
<dbReference type="InterPro" id="IPR058920">
    <property type="entry name" value="PAP-OAS1-bd-rel"/>
</dbReference>
<evidence type="ECO:0000313" key="2">
    <source>
        <dbReference type="EMBL" id="KAK1396745.1"/>
    </source>
</evidence>
<dbReference type="InterPro" id="IPR016024">
    <property type="entry name" value="ARM-type_fold"/>
</dbReference>
<proteinExistence type="predicted"/>
<dbReference type="Proteomes" id="UP001237642">
    <property type="component" value="Unassembled WGS sequence"/>
</dbReference>
<dbReference type="AlphaFoldDB" id="A0AAD8J6L3"/>